<comment type="similarity">
    <text evidence="2 7">Belongs to the UDP-glucose/GDP-mannose dehydrogenase family.</text>
</comment>
<dbReference type="InterPro" id="IPR036291">
    <property type="entry name" value="NAD(P)-bd_dom_sf"/>
</dbReference>
<dbReference type="Gene3D" id="3.40.50.720">
    <property type="entry name" value="NAD(P)-binding Rossmann-like Domain"/>
    <property type="match status" value="2"/>
</dbReference>
<evidence type="ECO:0000259" key="11">
    <source>
        <dbReference type="SMART" id="SM00984"/>
    </source>
</evidence>
<dbReference type="PANTHER" id="PTHR43750:SF1">
    <property type="entry name" value="GDP-MANNOSE 6-DEHYDROGENASE"/>
    <property type="match status" value="1"/>
</dbReference>
<evidence type="ECO:0000256" key="3">
    <source>
        <dbReference type="ARBA" id="ARBA00012954"/>
    </source>
</evidence>
<comment type="catalytic activity">
    <reaction evidence="6 7">
        <text>UDP-alpha-D-glucose + 2 NAD(+) + H2O = UDP-alpha-D-glucuronate + 2 NADH + 3 H(+)</text>
        <dbReference type="Rhea" id="RHEA:23596"/>
        <dbReference type="ChEBI" id="CHEBI:15377"/>
        <dbReference type="ChEBI" id="CHEBI:15378"/>
        <dbReference type="ChEBI" id="CHEBI:57540"/>
        <dbReference type="ChEBI" id="CHEBI:57945"/>
        <dbReference type="ChEBI" id="CHEBI:58052"/>
        <dbReference type="ChEBI" id="CHEBI:58885"/>
        <dbReference type="EC" id="1.1.1.22"/>
    </reaction>
</comment>
<evidence type="ECO:0000313" key="13">
    <source>
        <dbReference type="Proteomes" id="UP000696931"/>
    </source>
</evidence>
<feature type="binding site" evidence="9">
    <location>
        <position position="210"/>
    </location>
    <ligand>
        <name>substrate</name>
    </ligand>
</feature>
<evidence type="ECO:0000256" key="8">
    <source>
        <dbReference type="PIRSR" id="PIRSR500134-1"/>
    </source>
</evidence>
<dbReference type="NCBIfam" id="TIGR03026">
    <property type="entry name" value="NDP-sugDHase"/>
    <property type="match status" value="1"/>
</dbReference>
<dbReference type="InterPro" id="IPR036220">
    <property type="entry name" value="UDP-Glc/GDP-Man_DH_C_sf"/>
</dbReference>
<dbReference type="PIRSF" id="PIRSF000124">
    <property type="entry name" value="UDPglc_GDPman_dh"/>
    <property type="match status" value="1"/>
</dbReference>
<dbReference type="SMART" id="SM00984">
    <property type="entry name" value="UDPG_MGDP_dh_C"/>
    <property type="match status" value="1"/>
</dbReference>
<evidence type="ECO:0000256" key="4">
    <source>
        <dbReference type="ARBA" id="ARBA00023002"/>
    </source>
</evidence>
<evidence type="ECO:0000256" key="5">
    <source>
        <dbReference type="ARBA" id="ARBA00023027"/>
    </source>
</evidence>
<feature type="binding site" evidence="10">
    <location>
        <position position="271"/>
    </location>
    <ligand>
        <name>NAD(+)</name>
        <dbReference type="ChEBI" id="CHEBI:57540"/>
    </ligand>
</feature>
<feature type="binding site" evidence="10">
    <location>
        <position position="30"/>
    </location>
    <ligand>
        <name>NAD(+)</name>
        <dbReference type="ChEBI" id="CHEBI:57540"/>
    </ligand>
</feature>
<feature type="binding site" evidence="10">
    <location>
        <position position="124"/>
    </location>
    <ligand>
        <name>NAD(+)</name>
        <dbReference type="ChEBI" id="CHEBI:57540"/>
    </ligand>
</feature>
<dbReference type="EMBL" id="JACRIW010000039">
    <property type="protein sequence ID" value="MBI5168995.1"/>
    <property type="molecule type" value="Genomic_DNA"/>
</dbReference>
<dbReference type="GO" id="GO:0003979">
    <property type="term" value="F:UDP-glucose 6-dehydrogenase activity"/>
    <property type="evidence" value="ECO:0007669"/>
    <property type="project" value="UniProtKB-EC"/>
</dbReference>
<dbReference type="Pfam" id="PF00984">
    <property type="entry name" value="UDPG_MGDP_dh"/>
    <property type="match status" value="1"/>
</dbReference>
<dbReference type="PANTHER" id="PTHR43750">
    <property type="entry name" value="UDP-GLUCOSE 6-DEHYDROGENASE TUAD"/>
    <property type="match status" value="1"/>
</dbReference>
<dbReference type="SUPFAM" id="SSF52413">
    <property type="entry name" value="UDP-glucose/GDP-mannose dehydrogenase C-terminal domain"/>
    <property type="match status" value="1"/>
</dbReference>
<dbReference type="GO" id="GO:0051287">
    <property type="term" value="F:NAD binding"/>
    <property type="evidence" value="ECO:0007669"/>
    <property type="project" value="InterPro"/>
</dbReference>
<feature type="binding site" evidence="9">
    <location>
        <position position="265"/>
    </location>
    <ligand>
        <name>substrate</name>
    </ligand>
</feature>
<feature type="binding site" evidence="9">
    <location>
        <position position="324"/>
    </location>
    <ligand>
        <name>substrate</name>
    </ligand>
</feature>
<feature type="binding site" evidence="10">
    <location>
        <position position="86"/>
    </location>
    <ligand>
        <name>NAD(+)</name>
        <dbReference type="ChEBI" id="CHEBI:57540"/>
    </ligand>
</feature>
<evidence type="ECO:0000256" key="1">
    <source>
        <dbReference type="ARBA" id="ARBA00004701"/>
    </source>
</evidence>
<dbReference type="Proteomes" id="UP000696931">
    <property type="component" value="Unassembled WGS sequence"/>
</dbReference>
<sequence length="438" mass="47295">MQVVVVGLGYVGSVCSACLASRGHTVVGVDTSAFKVNCIERGESPIVEKGLGELISAARANGRLSATTEIAKAMPGADVVLVCVGTPSREDGSLNLDHVKRACAEVGSAIASTGKFTTVVMRSTMLPGSVLDELTPVIEQASGGKAGEKFGVAYNPEFLREGTAVDDFNNAEYTVIGAGCDRAGDALKALYDGVGGELMVTSIPIAEMLKYVNNSFHALKVAFANEVGRICKREHVDSHAVMKLMVRDTKLNLSPYYLSPGFAFGGSCLPKDVRAIVSRSRQHNLELPVIQNIIRSNDVHVEDAIHLIERFKQRKVGFLGLSFKAGTDDLRESPILRVIGTLVGKGYAVLLHDPNIDMERVLGANRRFVEDEVPYLPERLRADLREVVESSDVIVVGNRAPIYREIGSMMRDGQVVVDLVDGVKRESVVRGEYHGLAW</sequence>
<evidence type="ECO:0000256" key="10">
    <source>
        <dbReference type="PIRSR" id="PIRSR500134-3"/>
    </source>
</evidence>
<dbReference type="InterPro" id="IPR014027">
    <property type="entry name" value="UDP-Glc/GDP-Man_DH_C"/>
</dbReference>
<dbReference type="InterPro" id="IPR008927">
    <property type="entry name" value="6-PGluconate_DH-like_C_sf"/>
</dbReference>
<organism evidence="12 13">
    <name type="scientific">Eiseniibacteriota bacterium</name>
    <dbReference type="NCBI Taxonomy" id="2212470"/>
    <lineage>
        <taxon>Bacteria</taxon>
        <taxon>Candidatus Eiseniibacteriota</taxon>
    </lineage>
</organism>
<gene>
    <name evidence="12" type="ORF">HZA61_05880</name>
</gene>
<dbReference type="GO" id="GO:0000271">
    <property type="term" value="P:polysaccharide biosynthetic process"/>
    <property type="evidence" value="ECO:0007669"/>
    <property type="project" value="InterPro"/>
</dbReference>
<keyword evidence="4 7" id="KW-0560">Oxidoreductase</keyword>
<evidence type="ECO:0000313" key="12">
    <source>
        <dbReference type="EMBL" id="MBI5168995.1"/>
    </source>
</evidence>
<comment type="caution">
    <text evidence="12">The sequence shown here is derived from an EMBL/GenBank/DDBJ whole genome shotgun (WGS) entry which is preliminary data.</text>
</comment>
<proteinExistence type="inferred from homology"/>
<dbReference type="SUPFAM" id="SSF51735">
    <property type="entry name" value="NAD(P)-binding Rossmann-fold domains"/>
    <property type="match status" value="1"/>
</dbReference>
<dbReference type="AlphaFoldDB" id="A0A933SCY6"/>
<dbReference type="Gene3D" id="1.20.5.170">
    <property type="match status" value="1"/>
</dbReference>
<dbReference type="InterPro" id="IPR014026">
    <property type="entry name" value="UDP-Glc/GDP-Man_DH_dimer"/>
</dbReference>
<feature type="binding site" evidence="9">
    <location>
        <begin position="158"/>
        <end position="161"/>
    </location>
    <ligand>
        <name>substrate</name>
    </ligand>
</feature>
<name>A0A933SCY6_UNCEI</name>
<dbReference type="EC" id="1.1.1.22" evidence="3 7"/>
<feature type="domain" description="UDP-glucose/GDP-mannose dehydrogenase C-terminal" evidence="11">
    <location>
        <begin position="317"/>
        <end position="425"/>
    </location>
</feature>
<dbReference type="Pfam" id="PF03720">
    <property type="entry name" value="UDPG_MGDP_dh_C"/>
    <property type="match status" value="1"/>
</dbReference>
<protein>
    <recommendedName>
        <fullName evidence="3 7">UDP-glucose 6-dehydrogenase</fullName>
        <ecNumber evidence="3 7">1.1.1.22</ecNumber>
    </recommendedName>
</protein>
<evidence type="ECO:0000256" key="9">
    <source>
        <dbReference type="PIRSR" id="PIRSR500134-2"/>
    </source>
</evidence>
<evidence type="ECO:0000256" key="6">
    <source>
        <dbReference type="ARBA" id="ARBA00047473"/>
    </source>
</evidence>
<feature type="binding site" evidence="10">
    <location>
        <position position="161"/>
    </location>
    <ligand>
        <name>NAD(+)</name>
        <dbReference type="ChEBI" id="CHEBI:57540"/>
    </ligand>
</feature>
<dbReference type="InterPro" id="IPR001732">
    <property type="entry name" value="UDP-Glc/GDP-Man_DH_N"/>
</dbReference>
<evidence type="ECO:0000256" key="2">
    <source>
        <dbReference type="ARBA" id="ARBA00006601"/>
    </source>
</evidence>
<dbReference type="PIRSF" id="PIRSF500134">
    <property type="entry name" value="UDPglc_DH_bac"/>
    <property type="match status" value="1"/>
</dbReference>
<dbReference type="Pfam" id="PF03721">
    <property type="entry name" value="UDPG_MGDP_dh_N"/>
    <property type="match status" value="1"/>
</dbReference>
<feature type="binding site" evidence="10">
    <location>
        <position position="35"/>
    </location>
    <ligand>
        <name>NAD(+)</name>
        <dbReference type="ChEBI" id="CHEBI:57540"/>
    </ligand>
</feature>
<reference evidence="12" key="1">
    <citation type="submission" date="2020-07" db="EMBL/GenBank/DDBJ databases">
        <title>Huge and variable diversity of episymbiotic CPR bacteria and DPANN archaea in groundwater ecosystems.</title>
        <authorList>
            <person name="He C.Y."/>
            <person name="Keren R."/>
            <person name="Whittaker M."/>
            <person name="Farag I.F."/>
            <person name="Doudna J."/>
            <person name="Cate J.H.D."/>
            <person name="Banfield J.F."/>
        </authorList>
    </citation>
    <scope>NUCLEOTIDE SEQUENCE</scope>
    <source>
        <strain evidence="12">NC_groundwater_1813_Pr3_B-0.1um_71_17</strain>
    </source>
</reference>
<keyword evidence="5 7" id="KW-0520">NAD</keyword>
<feature type="binding site" evidence="9">
    <location>
        <begin position="257"/>
        <end position="261"/>
    </location>
    <ligand>
        <name>substrate</name>
    </ligand>
</feature>
<dbReference type="InterPro" id="IPR017476">
    <property type="entry name" value="UDP-Glc/GDP-Man"/>
</dbReference>
<accession>A0A933SCY6</accession>
<feature type="active site" description="Nucleophile" evidence="8">
    <location>
        <position position="268"/>
    </location>
</feature>
<dbReference type="SUPFAM" id="SSF48179">
    <property type="entry name" value="6-phosphogluconate dehydrogenase C-terminal domain-like"/>
    <property type="match status" value="1"/>
</dbReference>
<evidence type="ECO:0000256" key="7">
    <source>
        <dbReference type="PIRNR" id="PIRNR000124"/>
    </source>
</evidence>
<comment type="pathway">
    <text evidence="1">Nucleotide-sugar biosynthesis; UDP-alpha-D-glucuronate biosynthesis; UDP-alpha-D-glucuronate from UDP-alpha-D-glucose: step 1/1.</text>
</comment>
<dbReference type="InterPro" id="IPR028357">
    <property type="entry name" value="UDPglc_DH_bac"/>
</dbReference>
<feature type="binding site" evidence="10">
    <location>
        <position position="331"/>
    </location>
    <ligand>
        <name>NAD(+)</name>
        <dbReference type="ChEBI" id="CHEBI:57540"/>
    </ligand>
</feature>